<dbReference type="GO" id="GO:0003700">
    <property type="term" value="F:DNA-binding transcription factor activity"/>
    <property type="evidence" value="ECO:0007669"/>
    <property type="project" value="InterPro"/>
</dbReference>
<name>A0A7Y9LL18_9BURK</name>
<dbReference type="InterPro" id="IPR005119">
    <property type="entry name" value="LysR_subst-bd"/>
</dbReference>
<dbReference type="InterPro" id="IPR036390">
    <property type="entry name" value="WH_DNA-bd_sf"/>
</dbReference>
<dbReference type="Proteomes" id="UP000542125">
    <property type="component" value="Unassembled WGS sequence"/>
</dbReference>
<dbReference type="PROSITE" id="PS50931">
    <property type="entry name" value="HTH_LYSR"/>
    <property type="match status" value="1"/>
</dbReference>
<comment type="caution">
    <text evidence="6">The sequence shown here is derived from an EMBL/GenBank/DDBJ whole genome shotgun (WGS) entry which is preliminary data.</text>
</comment>
<dbReference type="PRINTS" id="PR00039">
    <property type="entry name" value="HTHLYSR"/>
</dbReference>
<evidence type="ECO:0000256" key="4">
    <source>
        <dbReference type="ARBA" id="ARBA00023163"/>
    </source>
</evidence>
<proteinExistence type="inferred from homology"/>
<reference evidence="6 7" key="1">
    <citation type="submission" date="2020-07" db="EMBL/GenBank/DDBJ databases">
        <title>Genomic Encyclopedia of Type Strains, Phase IV (KMG-V): Genome sequencing to study the core and pangenomes of soil and plant-associated prokaryotes.</title>
        <authorList>
            <person name="Whitman W."/>
        </authorList>
    </citation>
    <scope>NUCLEOTIDE SEQUENCE [LARGE SCALE GENOMIC DNA]</scope>
    <source>
        <strain evidence="6 7">SAS40</strain>
    </source>
</reference>
<dbReference type="PANTHER" id="PTHR30126:SF2">
    <property type="entry name" value="HTH-TYPE TRANSCRIPTIONAL REGULATOR YJIE"/>
    <property type="match status" value="1"/>
</dbReference>
<keyword evidence="4" id="KW-0804">Transcription</keyword>
<dbReference type="CDD" id="cd05466">
    <property type="entry name" value="PBP2_LTTR_substrate"/>
    <property type="match status" value="1"/>
</dbReference>
<dbReference type="RefSeq" id="WP_179584608.1">
    <property type="nucleotide sequence ID" value="NZ_JACBYR010000001.1"/>
</dbReference>
<dbReference type="EMBL" id="JACBYR010000001">
    <property type="protein sequence ID" value="NYE82082.1"/>
    <property type="molecule type" value="Genomic_DNA"/>
</dbReference>
<dbReference type="PANTHER" id="PTHR30126">
    <property type="entry name" value="HTH-TYPE TRANSCRIPTIONAL REGULATOR"/>
    <property type="match status" value="1"/>
</dbReference>
<comment type="similarity">
    <text evidence="1">Belongs to the LysR transcriptional regulatory family.</text>
</comment>
<dbReference type="GO" id="GO:0000976">
    <property type="term" value="F:transcription cis-regulatory region binding"/>
    <property type="evidence" value="ECO:0007669"/>
    <property type="project" value="TreeGrafter"/>
</dbReference>
<dbReference type="Pfam" id="PF03466">
    <property type="entry name" value="LysR_substrate"/>
    <property type="match status" value="1"/>
</dbReference>
<dbReference type="Gene3D" id="1.10.10.10">
    <property type="entry name" value="Winged helix-like DNA-binding domain superfamily/Winged helix DNA-binding domain"/>
    <property type="match status" value="1"/>
</dbReference>
<sequence>MEAKWLEDFVALADTRSFSRAAELRHITQPAFSRRIQALEAWVGTDLVDRAVYPTRLTPAGETFRAEAIDMLARLDETRAMLRGMRPASREIVDFAVPHTLSLTFFPSWLSRIQAGGAAPAFSTRLQALNVHDAAMSLVQGGSDLAMVYWNPRLPVQLDPRHYDMLVLGTETVYPYARRLPDGRPEYALDGKTDRPTPYLGYTPNAYLGRIAELILSEAKPRPALEQRYETDMAEALKVMVLAGHGVAFLPDSAVRNDLAAQRLACAGEAYTQTMEIRLYREHPISGSGKPVVNALWAYLSAQQTGDA</sequence>
<evidence type="ECO:0000313" key="6">
    <source>
        <dbReference type="EMBL" id="NYE82082.1"/>
    </source>
</evidence>
<feature type="domain" description="HTH lysR-type" evidence="5">
    <location>
        <begin position="1"/>
        <end position="58"/>
    </location>
</feature>
<evidence type="ECO:0000256" key="2">
    <source>
        <dbReference type="ARBA" id="ARBA00023015"/>
    </source>
</evidence>
<dbReference type="SUPFAM" id="SSF53850">
    <property type="entry name" value="Periplasmic binding protein-like II"/>
    <property type="match status" value="1"/>
</dbReference>
<evidence type="ECO:0000259" key="5">
    <source>
        <dbReference type="PROSITE" id="PS50931"/>
    </source>
</evidence>
<keyword evidence="3 6" id="KW-0238">DNA-binding</keyword>
<evidence type="ECO:0000313" key="7">
    <source>
        <dbReference type="Proteomes" id="UP000542125"/>
    </source>
</evidence>
<dbReference type="Gene3D" id="3.40.190.10">
    <property type="entry name" value="Periplasmic binding protein-like II"/>
    <property type="match status" value="2"/>
</dbReference>
<evidence type="ECO:0000256" key="1">
    <source>
        <dbReference type="ARBA" id="ARBA00009437"/>
    </source>
</evidence>
<evidence type="ECO:0000256" key="3">
    <source>
        <dbReference type="ARBA" id="ARBA00023125"/>
    </source>
</evidence>
<dbReference type="InterPro" id="IPR036388">
    <property type="entry name" value="WH-like_DNA-bd_sf"/>
</dbReference>
<keyword evidence="2" id="KW-0805">Transcription regulation</keyword>
<gene>
    <name evidence="6" type="ORF">FHW18_001353</name>
</gene>
<dbReference type="SUPFAM" id="SSF46785">
    <property type="entry name" value="Winged helix' DNA-binding domain"/>
    <property type="match status" value="1"/>
</dbReference>
<protein>
    <submittedName>
        <fullName evidence="6">DNA-binding transcriptional LysR family regulator</fullName>
    </submittedName>
</protein>
<accession>A0A7Y9LL18</accession>
<dbReference type="AlphaFoldDB" id="A0A7Y9LL18"/>
<keyword evidence="7" id="KW-1185">Reference proteome</keyword>
<dbReference type="Pfam" id="PF00126">
    <property type="entry name" value="HTH_1"/>
    <property type="match status" value="1"/>
</dbReference>
<organism evidence="6 7">
    <name type="scientific">Pigmentiphaga litoralis</name>
    <dbReference type="NCBI Taxonomy" id="516702"/>
    <lineage>
        <taxon>Bacteria</taxon>
        <taxon>Pseudomonadati</taxon>
        <taxon>Pseudomonadota</taxon>
        <taxon>Betaproteobacteria</taxon>
        <taxon>Burkholderiales</taxon>
        <taxon>Alcaligenaceae</taxon>
        <taxon>Pigmentiphaga</taxon>
    </lineage>
</organism>
<dbReference type="InterPro" id="IPR000847">
    <property type="entry name" value="LysR_HTH_N"/>
</dbReference>